<keyword evidence="1" id="KW-0472">Membrane</keyword>
<dbReference type="GO" id="GO:0005886">
    <property type="term" value="C:plasma membrane"/>
    <property type="evidence" value="ECO:0007669"/>
    <property type="project" value="TreeGrafter"/>
</dbReference>
<dbReference type="PANTHER" id="PTHR34980:SF2">
    <property type="entry name" value="INNER MEMBRANE PROTEIN YHAH-RELATED"/>
    <property type="match status" value="1"/>
</dbReference>
<dbReference type="InterPro" id="IPR008523">
    <property type="entry name" value="DUF805"/>
</dbReference>
<dbReference type="AlphaFoldDB" id="A0A0A2G3A2"/>
<proteinExistence type="predicted"/>
<dbReference type="PANTHER" id="PTHR34980">
    <property type="entry name" value="INNER MEMBRANE PROTEIN-RELATED-RELATED"/>
    <property type="match status" value="1"/>
</dbReference>
<comment type="caution">
    <text evidence="2">The sequence shown here is derived from an EMBL/GenBank/DDBJ whole genome shotgun (WGS) entry which is preliminary data.</text>
</comment>
<feature type="transmembrane region" description="Helical" evidence="1">
    <location>
        <begin position="111"/>
        <end position="131"/>
    </location>
</feature>
<evidence type="ECO:0000313" key="3">
    <source>
        <dbReference type="Proteomes" id="UP000030134"/>
    </source>
</evidence>
<dbReference type="EMBL" id="JQZW01000009">
    <property type="protein sequence ID" value="KGN97746.1"/>
    <property type="molecule type" value="Genomic_DNA"/>
</dbReference>
<evidence type="ECO:0008006" key="4">
    <source>
        <dbReference type="Google" id="ProtNLM"/>
    </source>
</evidence>
<evidence type="ECO:0000313" key="2">
    <source>
        <dbReference type="EMBL" id="KGN97746.1"/>
    </source>
</evidence>
<sequence length="154" mass="18753">MWRYFFLCFSERFATFSGRARRSEFWGFILFFYLFTQFVFAWREPFFFWHIDVWPDGLYDLFASWKEYFLSWEFLRSSFIIGSFSSLIRIICLIPLLAVSVRRLHDIGYSAWYLLFGLIPFVGWVILIIFFCMDSEEKSNKYGPSPKYRDISQE</sequence>
<name>A0A0A2G3A2_9PORP</name>
<reference evidence="2 3" key="1">
    <citation type="submission" date="2014-08" db="EMBL/GenBank/DDBJ databases">
        <title>Porphyromonas gingivicanis strain:COT-022_OH1391 Genome sequencing.</title>
        <authorList>
            <person name="Wallis C."/>
            <person name="Deusch O."/>
            <person name="O'Flynn C."/>
            <person name="Davis I."/>
            <person name="Jospin G."/>
            <person name="Darling A.E."/>
            <person name="Coil D.A."/>
            <person name="Alexiev A."/>
            <person name="Horsfall A."/>
            <person name="Kirkwood N."/>
            <person name="Harris S."/>
            <person name="Eisen J.A."/>
        </authorList>
    </citation>
    <scope>NUCLEOTIDE SEQUENCE [LARGE SCALE GENOMIC DNA]</scope>
    <source>
        <strain evidence="3">COT-022 OH1391</strain>
    </source>
</reference>
<keyword evidence="1" id="KW-0812">Transmembrane</keyword>
<gene>
    <name evidence="2" type="ORF">HQ36_05620</name>
</gene>
<keyword evidence="1" id="KW-1133">Transmembrane helix</keyword>
<dbReference type="Pfam" id="PF05656">
    <property type="entry name" value="DUF805"/>
    <property type="match status" value="1"/>
</dbReference>
<keyword evidence="3" id="KW-1185">Reference proteome</keyword>
<evidence type="ECO:0000256" key="1">
    <source>
        <dbReference type="SAM" id="Phobius"/>
    </source>
</evidence>
<organism evidence="2 3">
    <name type="scientific">Porphyromonas gingivicanis</name>
    <dbReference type="NCBI Taxonomy" id="266762"/>
    <lineage>
        <taxon>Bacteria</taxon>
        <taxon>Pseudomonadati</taxon>
        <taxon>Bacteroidota</taxon>
        <taxon>Bacteroidia</taxon>
        <taxon>Bacteroidales</taxon>
        <taxon>Porphyromonadaceae</taxon>
        <taxon>Porphyromonas</taxon>
    </lineage>
</organism>
<dbReference type="eggNOG" id="COG3152">
    <property type="taxonomic scope" value="Bacteria"/>
</dbReference>
<feature type="transmembrane region" description="Helical" evidence="1">
    <location>
        <begin position="79"/>
        <end position="99"/>
    </location>
</feature>
<protein>
    <recommendedName>
        <fullName evidence="4">DUF805 domain-containing protein</fullName>
    </recommendedName>
</protein>
<accession>A0A0A2G3A2</accession>
<dbReference type="Proteomes" id="UP000030134">
    <property type="component" value="Unassembled WGS sequence"/>
</dbReference>
<feature type="transmembrane region" description="Helical" evidence="1">
    <location>
        <begin position="25"/>
        <end position="42"/>
    </location>
</feature>